<protein>
    <recommendedName>
        <fullName evidence="3">DUF834 domain-containing protein</fullName>
    </recommendedName>
</protein>
<organism evidence="1">
    <name type="scientific">Oryza nivara</name>
    <name type="common">Indian wild rice</name>
    <name type="synonym">Oryza sativa f. spontanea</name>
    <dbReference type="NCBI Taxonomy" id="4536"/>
    <lineage>
        <taxon>Eukaryota</taxon>
        <taxon>Viridiplantae</taxon>
        <taxon>Streptophyta</taxon>
        <taxon>Embryophyta</taxon>
        <taxon>Tracheophyta</taxon>
        <taxon>Spermatophyta</taxon>
        <taxon>Magnoliopsida</taxon>
        <taxon>Liliopsida</taxon>
        <taxon>Poales</taxon>
        <taxon>Poaceae</taxon>
        <taxon>BOP clade</taxon>
        <taxon>Oryzoideae</taxon>
        <taxon>Oryzeae</taxon>
        <taxon>Oryzinae</taxon>
        <taxon>Oryza</taxon>
    </lineage>
</organism>
<keyword evidence="2" id="KW-1185">Reference proteome</keyword>
<dbReference type="AlphaFoldDB" id="A0A0E0FFH1"/>
<accession>A0A0E0FFH1</accession>
<dbReference type="Gramene" id="ONIVA01G01460.1">
    <property type="protein sequence ID" value="ONIVA01G01460.1"/>
    <property type="gene ID" value="ONIVA01G01460"/>
</dbReference>
<dbReference type="HOGENOM" id="CLU_2363304_0_0_1"/>
<dbReference type="Proteomes" id="UP000006591">
    <property type="component" value="Chromosome 1"/>
</dbReference>
<sequence length="96" mass="10251">MEGEQLLVFVAGSGRLRAGGGVEAAEEDAGLGEDGHPAAASFAAGISSEGGDCDESAGRRRIWWLRHRRWPAELRTTRAPCRETWSTARSGPDSRA</sequence>
<reference evidence="1" key="1">
    <citation type="submission" date="2015-04" db="UniProtKB">
        <authorList>
            <consortium name="EnsemblPlants"/>
        </authorList>
    </citation>
    <scope>IDENTIFICATION</scope>
    <source>
        <strain evidence="1">SL10</strain>
    </source>
</reference>
<dbReference type="EnsemblPlants" id="ONIVA01G01460.1">
    <property type="protein sequence ID" value="ONIVA01G01460.1"/>
    <property type="gene ID" value="ONIVA01G01460"/>
</dbReference>
<name>A0A0E0FFH1_ORYNI</name>
<evidence type="ECO:0000313" key="2">
    <source>
        <dbReference type="Proteomes" id="UP000006591"/>
    </source>
</evidence>
<proteinExistence type="predicted"/>
<evidence type="ECO:0000313" key="1">
    <source>
        <dbReference type="EnsemblPlants" id="ONIVA01G01460.1"/>
    </source>
</evidence>
<reference evidence="1" key="2">
    <citation type="submission" date="2018-04" db="EMBL/GenBank/DDBJ databases">
        <title>OnivRS2 (Oryza nivara Reference Sequence Version 2).</title>
        <authorList>
            <person name="Zhang J."/>
            <person name="Kudrna D."/>
            <person name="Lee S."/>
            <person name="Talag J."/>
            <person name="Rajasekar S."/>
            <person name="Welchert J."/>
            <person name="Hsing Y.-I."/>
            <person name="Wing R.A."/>
        </authorList>
    </citation>
    <scope>NUCLEOTIDE SEQUENCE [LARGE SCALE GENOMIC DNA]</scope>
</reference>
<evidence type="ECO:0008006" key="3">
    <source>
        <dbReference type="Google" id="ProtNLM"/>
    </source>
</evidence>